<dbReference type="AlphaFoldDB" id="G4T9S5"/>
<organism evidence="4 5">
    <name type="scientific">Serendipita indica (strain DSM 11827)</name>
    <name type="common">Root endophyte fungus</name>
    <name type="synonym">Piriformospora indica</name>
    <dbReference type="NCBI Taxonomy" id="1109443"/>
    <lineage>
        <taxon>Eukaryota</taxon>
        <taxon>Fungi</taxon>
        <taxon>Dikarya</taxon>
        <taxon>Basidiomycota</taxon>
        <taxon>Agaricomycotina</taxon>
        <taxon>Agaricomycetes</taxon>
        <taxon>Sebacinales</taxon>
        <taxon>Serendipitaceae</taxon>
        <taxon>Serendipita</taxon>
    </lineage>
</organism>
<gene>
    <name evidence="4" type="ORF">PIIN_01942</name>
</gene>
<proteinExistence type="predicted"/>
<feature type="transmembrane region" description="Helical" evidence="2">
    <location>
        <begin position="228"/>
        <end position="250"/>
    </location>
</feature>
<comment type="caution">
    <text evidence="4">The sequence shown here is derived from an EMBL/GenBank/DDBJ whole genome shotgun (WGS) entry which is preliminary data.</text>
</comment>
<dbReference type="HOGENOM" id="CLU_357918_0_0_1"/>
<accession>G4T9S5</accession>
<evidence type="ECO:0000256" key="1">
    <source>
        <dbReference type="SAM" id="MobiDB-lite"/>
    </source>
</evidence>
<feature type="compositionally biased region" description="Low complexity" evidence="1">
    <location>
        <begin position="198"/>
        <end position="220"/>
    </location>
</feature>
<feature type="chain" id="PRO_5003468602" evidence="3">
    <location>
        <begin position="22"/>
        <end position="783"/>
    </location>
</feature>
<dbReference type="InParanoid" id="G4T9S5"/>
<name>G4T9S5_SERID</name>
<feature type="compositionally biased region" description="Polar residues" evidence="1">
    <location>
        <begin position="767"/>
        <end position="783"/>
    </location>
</feature>
<feature type="region of interest" description="Disordered" evidence="1">
    <location>
        <begin position="763"/>
        <end position="783"/>
    </location>
</feature>
<keyword evidence="3" id="KW-0732">Signal</keyword>
<feature type="signal peptide" evidence="3">
    <location>
        <begin position="1"/>
        <end position="21"/>
    </location>
</feature>
<protein>
    <submittedName>
        <fullName evidence="4">Uncharacterized protein</fullName>
    </submittedName>
</protein>
<dbReference type="Proteomes" id="UP000007148">
    <property type="component" value="Unassembled WGS sequence"/>
</dbReference>
<keyword evidence="2" id="KW-0472">Membrane</keyword>
<dbReference type="EMBL" id="CAFZ01000025">
    <property type="protein sequence ID" value="CCA68075.1"/>
    <property type="molecule type" value="Genomic_DNA"/>
</dbReference>
<evidence type="ECO:0000313" key="4">
    <source>
        <dbReference type="EMBL" id="CCA68075.1"/>
    </source>
</evidence>
<feature type="region of interest" description="Disordered" evidence="1">
    <location>
        <begin position="188"/>
        <end position="222"/>
    </location>
</feature>
<reference evidence="4 5" key="1">
    <citation type="journal article" date="2011" name="PLoS Pathog.">
        <title>Endophytic Life Strategies Decoded by Genome and Transcriptome Analyses of the Mutualistic Root Symbiont Piriformospora indica.</title>
        <authorList>
            <person name="Zuccaro A."/>
            <person name="Lahrmann U."/>
            <person name="Guldener U."/>
            <person name="Langen G."/>
            <person name="Pfiffi S."/>
            <person name="Biedenkopf D."/>
            <person name="Wong P."/>
            <person name="Samans B."/>
            <person name="Grimm C."/>
            <person name="Basiewicz M."/>
            <person name="Murat C."/>
            <person name="Martin F."/>
            <person name="Kogel K.H."/>
        </authorList>
    </citation>
    <scope>NUCLEOTIDE SEQUENCE [LARGE SCALE GENOMIC DNA]</scope>
    <source>
        <strain evidence="4 5">DSM 11827</strain>
    </source>
</reference>
<keyword evidence="2" id="KW-0812">Transmembrane</keyword>
<keyword evidence="2" id="KW-1133">Transmembrane helix</keyword>
<feature type="region of interest" description="Disordered" evidence="1">
    <location>
        <begin position="698"/>
        <end position="732"/>
    </location>
</feature>
<keyword evidence="5" id="KW-1185">Reference proteome</keyword>
<dbReference type="OrthoDB" id="10683782at2759"/>
<evidence type="ECO:0000256" key="3">
    <source>
        <dbReference type="SAM" id="SignalP"/>
    </source>
</evidence>
<feature type="compositionally biased region" description="Polar residues" evidence="1">
    <location>
        <begin position="715"/>
        <end position="732"/>
    </location>
</feature>
<evidence type="ECO:0000313" key="5">
    <source>
        <dbReference type="Proteomes" id="UP000007148"/>
    </source>
</evidence>
<feature type="region of interest" description="Disordered" evidence="1">
    <location>
        <begin position="597"/>
        <end position="683"/>
    </location>
</feature>
<feature type="compositionally biased region" description="Polar residues" evidence="1">
    <location>
        <begin position="628"/>
        <end position="641"/>
    </location>
</feature>
<dbReference type="PANTHER" id="PTHR16861:SF4">
    <property type="entry name" value="SH3 DOMAIN PROTEIN (AFU_ORTHOLOGUE AFUA_1G13610)"/>
    <property type="match status" value="1"/>
</dbReference>
<sequence>MSLRHLVLAVLCFHSIGVALAAGMVHQRRQTSSSAVSNQRIIDNIDTDIVYAGAWMTRGDRLVDGRNASYYGGSASSSATHGDSFTLKFNGENSICLPNLQKLLTLRPNAGSSVTYYASSSPNQAKFTVHLDGRHVGTCTTGTTPTFASNVALWTTDSLSLDKEHTLEISHDDTDGTLLVVDRLTVTLPANSPPTTPPNNVDTSASSSSSSIPVSAFESSRSGPSKGAIIGAVFAAVIGVALLLILFVFFMRRYRRQQTEQPPTSSSVTSIFGGAGWRQAKARRQTSVSVVGNKWENAGARPKYHGVAGFLAKVRDNGSALVADAGSKINVRRNTQPTDERGTYLEDRKEPVVPRLYHAYKSGALESMTAYGMPGYKLQDPSTAPPAPTAPFQIPVKGSPTRSPVSTSYTNSTLMNHQTSNSISQTFQIPPAVNPFGTPKPTYPPHQTIHSRSSSISSINKPLPAVPPPAVIAATTAATPAQAYASQFRKNSSLSSSSPVRDIGFTSPSTGNVVHAHPYSIAGGVGNDPVTHPYASAHSNHPYASYGQEYTGAADSSSTIGLTFGVGNASTGRNASGRSSANDGASASIASHAEYEGGRGSIDSQTHYQGFGQRPRPGAAEFGFGRTRSASSSHASLTNWSGAPRLGGSTQGSDRHASESLVSDGDGVVGSGTGTRPRSISLSNSILGGAATSYEAALQQMREQRQQKQPHTIYPSLSNPHSRSASNLQSHSANNSVTSLSYYPDATSADGLAKSYVPTILARPESRASTKSSKRFSNQLFSR</sequence>
<dbReference type="PANTHER" id="PTHR16861">
    <property type="entry name" value="GLYCOPROTEIN 38"/>
    <property type="match status" value="1"/>
</dbReference>
<evidence type="ECO:0000256" key="2">
    <source>
        <dbReference type="SAM" id="Phobius"/>
    </source>
</evidence>